<reference evidence="1" key="1">
    <citation type="journal article" date="2013" name="Nat. Commun.">
        <title>Whole-genome sequencing of Oryza brachyantha reveals mechanisms underlying Oryza genome evolution.</title>
        <authorList>
            <person name="Chen J."/>
            <person name="Huang Q."/>
            <person name="Gao D."/>
            <person name="Wang J."/>
            <person name="Lang Y."/>
            <person name="Liu T."/>
            <person name="Li B."/>
            <person name="Bai Z."/>
            <person name="Luis Goicoechea J."/>
            <person name="Liang C."/>
            <person name="Chen C."/>
            <person name="Zhang W."/>
            <person name="Sun S."/>
            <person name="Liao Y."/>
            <person name="Zhang X."/>
            <person name="Yang L."/>
            <person name="Song C."/>
            <person name="Wang M."/>
            <person name="Shi J."/>
            <person name="Liu G."/>
            <person name="Liu J."/>
            <person name="Zhou H."/>
            <person name="Zhou W."/>
            <person name="Yu Q."/>
            <person name="An N."/>
            <person name="Chen Y."/>
            <person name="Cai Q."/>
            <person name="Wang B."/>
            <person name="Liu B."/>
            <person name="Min J."/>
            <person name="Huang Y."/>
            <person name="Wu H."/>
            <person name="Li Z."/>
            <person name="Zhang Y."/>
            <person name="Yin Y."/>
            <person name="Song W."/>
            <person name="Jiang J."/>
            <person name="Jackson S.A."/>
            <person name="Wing R.A."/>
            <person name="Wang J."/>
            <person name="Chen M."/>
        </authorList>
    </citation>
    <scope>NUCLEOTIDE SEQUENCE [LARGE SCALE GENOMIC DNA]</scope>
    <source>
        <strain evidence="1">cv. IRGC 101232</strain>
    </source>
</reference>
<sequence>MSSYWVYHPSNNLPSQKWQEARKISPPPPDNLLLLHQSKEQNKTQSFHFAAEARKATDSFRKLIKTGRETLFQQRKPCINIGKHQVGPFSGRHGPTMHTHPALHYIPNFYALPQERASRLGHSSLSSAEQLHFTLPVILSFALD</sequence>
<dbReference type="HOGENOM" id="CLU_1799427_0_0_1"/>
<dbReference type="Gramene" id="OB01G45700.1">
    <property type="protein sequence ID" value="OB01G45700.1"/>
    <property type="gene ID" value="OB01G45700"/>
</dbReference>
<proteinExistence type="predicted"/>
<dbReference type="AlphaFoldDB" id="J3L5R4"/>
<dbReference type="EnsemblPlants" id="OB01G45700.1">
    <property type="protein sequence ID" value="OB01G45700.1"/>
    <property type="gene ID" value="OB01G45700"/>
</dbReference>
<organism evidence="1">
    <name type="scientific">Oryza brachyantha</name>
    <name type="common">malo sina</name>
    <dbReference type="NCBI Taxonomy" id="4533"/>
    <lineage>
        <taxon>Eukaryota</taxon>
        <taxon>Viridiplantae</taxon>
        <taxon>Streptophyta</taxon>
        <taxon>Embryophyta</taxon>
        <taxon>Tracheophyta</taxon>
        <taxon>Spermatophyta</taxon>
        <taxon>Magnoliopsida</taxon>
        <taxon>Liliopsida</taxon>
        <taxon>Poales</taxon>
        <taxon>Poaceae</taxon>
        <taxon>BOP clade</taxon>
        <taxon>Oryzoideae</taxon>
        <taxon>Oryzeae</taxon>
        <taxon>Oryzinae</taxon>
        <taxon>Oryza</taxon>
    </lineage>
</organism>
<accession>J3L5R4</accession>
<keyword evidence="2" id="KW-1185">Reference proteome</keyword>
<name>J3L5R4_ORYBR</name>
<reference evidence="1" key="2">
    <citation type="submission" date="2013-04" db="UniProtKB">
        <authorList>
            <consortium name="EnsemblPlants"/>
        </authorList>
    </citation>
    <scope>IDENTIFICATION</scope>
</reference>
<dbReference type="Proteomes" id="UP000006038">
    <property type="component" value="Chromosome 1"/>
</dbReference>
<evidence type="ECO:0000313" key="1">
    <source>
        <dbReference type="EnsemblPlants" id="OB01G45700.1"/>
    </source>
</evidence>
<evidence type="ECO:0000313" key="2">
    <source>
        <dbReference type="Proteomes" id="UP000006038"/>
    </source>
</evidence>
<protein>
    <submittedName>
        <fullName evidence="1">Uncharacterized protein</fullName>
    </submittedName>
</protein>